<protein>
    <recommendedName>
        <fullName evidence="1">HMA domain-containing protein</fullName>
    </recommendedName>
</protein>
<dbReference type="GO" id="GO:0046872">
    <property type="term" value="F:metal ion binding"/>
    <property type="evidence" value="ECO:0007669"/>
    <property type="project" value="InterPro"/>
</dbReference>
<dbReference type="InterPro" id="IPR036163">
    <property type="entry name" value="HMA_dom_sf"/>
</dbReference>
<organism evidence="2 3">
    <name type="scientific">Myroides odoratus</name>
    <name type="common">Flavobacterium odoratum</name>
    <dbReference type="NCBI Taxonomy" id="256"/>
    <lineage>
        <taxon>Bacteria</taxon>
        <taxon>Pseudomonadati</taxon>
        <taxon>Bacteroidota</taxon>
        <taxon>Flavobacteriia</taxon>
        <taxon>Flavobacteriales</taxon>
        <taxon>Flavobacteriaceae</taxon>
        <taxon>Myroides</taxon>
    </lineage>
</organism>
<dbReference type="AlphaFoldDB" id="A0A378RMR3"/>
<sequence length="71" mass="7744">MDNTNIQFKTNLNCSNCVGKVTADLNEAVGEGQWTVDTTVNDKILTVKNDALTAEEVVNIIKKKGFKAESL</sequence>
<dbReference type="EMBL" id="UGQL01000001">
    <property type="protein sequence ID" value="STZ28264.1"/>
    <property type="molecule type" value="Genomic_DNA"/>
</dbReference>
<gene>
    <name evidence="2" type="ORF">NCTC11179_01806</name>
</gene>
<proteinExistence type="predicted"/>
<dbReference type="Gene3D" id="3.30.70.100">
    <property type="match status" value="1"/>
</dbReference>
<keyword evidence="3" id="KW-1185">Reference proteome</keyword>
<reference evidence="2 3" key="1">
    <citation type="submission" date="2018-06" db="EMBL/GenBank/DDBJ databases">
        <authorList>
            <consortium name="Pathogen Informatics"/>
            <person name="Doyle S."/>
        </authorList>
    </citation>
    <scope>NUCLEOTIDE SEQUENCE [LARGE SCALE GENOMIC DNA]</scope>
    <source>
        <strain evidence="2 3">NCTC11179</strain>
    </source>
</reference>
<evidence type="ECO:0000259" key="1">
    <source>
        <dbReference type="PROSITE" id="PS50846"/>
    </source>
</evidence>
<feature type="domain" description="HMA" evidence="1">
    <location>
        <begin position="3"/>
        <end position="69"/>
    </location>
</feature>
<evidence type="ECO:0000313" key="2">
    <source>
        <dbReference type="EMBL" id="STZ28264.1"/>
    </source>
</evidence>
<accession>A0A378RMR3</accession>
<dbReference type="InterPro" id="IPR006121">
    <property type="entry name" value="HMA_dom"/>
</dbReference>
<dbReference type="Proteomes" id="UP000255024">
    <property type="component" value="Unassembled WGS sequence"/>
</dbReference>
<evidence type="ECO:0000313" key="3">
    <source>
        <dbReference type="Proteomes" id="UP000255024"/>
    </source>
</evidence>
<dbReference type="RefSeq" id="WP_115091191.1">
    <property type="nucleotide sequence ID" value="NZ_CP068107.1"/>
</dbReference>
<name>A0A378RMR3_MYROD</name>
<dbReference type="SUPFAM" id="SSF55008">
    <property type="entry name" value="HMA, heavy metal-associated domain"/>
    <property type="match status" value="1"/>
</dbReference>
<dbReference type="PROSITE" id="PS50846">
    <property type="entry name" value="HMA_2"/>
    <property type="match status" value="1"/>
</dbReference>